<dbReference type="InterPro" id="IPR011333">
    <property type="entry name" value="SKP1/BTB/POZ_sf"/>
</dbReference>
<name>A0A9P6DCG5_PLEER</name>
<dbReference type="PROSITE" id="PS50097">
    <property type="entry name" value="BTB"/>
    <property type="match status" value="1"/>
</dbReference>
<evidence type="ECO:0000259" key="1">
    <source>
        <dbReference type="PROSITE" id="PS50097"/>
    </source>
</evidence>
<sequence length="340" mass="38671">MNSEDQVDRKRPRIEYEREAAAAAAARRAEVDNPYTNHPTLYMDDGNIIMKCTSSTTLFRVHRSILSKHSTVLDALFKTAASQQPPNKLRECLFVEMADDKDDLAGLLVAIYDGIHVTVPEELTVETFPSFAGLLRVTTKYKIERVRQLLINRLHEEWPSALDKHDAKVAAFSTRYLAQQNMDDTIVHPASVIALLHDCAYTPPDLMGPLFYDLSKRTWQFGGDAAGHHLAPLTPSDMEKFIVGMTKIRSAHVKSTEAPLHVITKPTCKAALLPEWLRRVYATLYRSNNYMCTPMEDWSAFLVILKASPPWVCRDCHTLLIKHCERMRQDLWKTVLTSFT</sequence>
<organism evidence="2 3">
    <name type="scientific">Pleurotus eryngii</name>
    <name type="common">Boletus of the steppes</name>
    <dbReference type="NCBI Taxonomy" id="5323"/>
    <lineage>
        <taxon>Eukaryota</taxon>
        <taxon>Fungi</taxon>
        <taxon>Dikarya</taxon>
        <taxon>Basidiomycota</taxon>
        <taxon>Agaricomycotina</taxon>
        <taxon>Agaricomycetes</taxon>
        <taxon>Agaricomycetidae</taxon>
        <taxon>Agaricales</taxon>
        <taxon>Pleurotineae</taxon>
        <taxon>Pleurotaceae</taxon>
        <taxon>Pleurotus</taxon>
    </lineage>
</organism>
<dbReference type="AlphaFoldDB" id="A0A9P6DCG5"/>
<dbReference type="OrthoDB" id="3218112at2759"/>
<keyword evidence="3" id="KW-1185">Reference proteome</keyword>
<evidence type="ECO:0000313" key="3">
    <source>
        <dbReference type="Proteomes" id="UP000807025"/>
    </source>
</evidence>
<dbReference type="InterPro" id="IPR000210">
    <property type="entry name" value="BTB/POZ_dom"/>
</dbReference>
<feature type="domain" description="BTB" evidence="1">
    <location>
        <begin position="44"/>
        <end position="114"/>
    </location>
</feature>
<accession>A0A9P6DCG5</accession>
<dbReference type="EMBL" id="MU154642">
    <property type="protein sequence ID" value="KAF9490405.1"/>
    <property type="molecule type" value="Genomic_DNA"/>
</dbReference>
<dbReference type="SMART" id="SM00225">
    <property type="entry name" value="BTB"/>
    <property type="match status" value="1"/>
</dbReference>
<gene>
    <name evidence="2" type="ORF">BDN71DRAFT_1454254</name>
</gene>
<protein>
    <recommendedName>
        <fullName evidence="1">BTB domain-containing protein</fullName>
    </recommendedName>
</protein>
<comment type="caution">
    <text evidence="2">The sequence shown here is derived from an EMBL/GenBank/DDBJ whole genome shotgun (WGS) entry which is preliminary data.</text>
</comment>
<reference evidence="2" key="1">
    <citation type="submission" date="2020-11" db="EMBL/GenBank/DDBJ databases">
        <authorList>
            <consortium name="DOE Joint Genome Institute"/>
            <person name="Ahrendt S."/>
            <person name="Riley R."/>
            <person name="Andreopoulos W."/>
            <person name="Labutti K."/>
            <person name="Pangilinan J."/>
            <person name="Ruiz-Duenas F.J."/>
            <person name="Barrasa J.M."/>
            <person name="Sanchez-Garcia M."/>
            <person name="Camarero S."/>
            <person name="Miyauchi S."/>
            <person name="Serrano A."/>
            <person name="Linde D."/>
            <person name="Babiker R."/>
            <person name="Drula E."/>
            <person name="Ayuso-Fernandez I."/>
            <person name="Pacheco R."/>
            <person name="Padilla G."/>
            <person name="Ferreira P."/>
            <person name="Barriuso J."/>
            <person name="Kellner H."/>
            <person name="Castanera R."/>
            <person name="Alfaro M."/>
            <person name="Ramirez L."/>
            <person name="Pisabarro A.G."/>
            <person name="Kuo A."/>
            <person name="Tritt A."/>
            <person name="Lipzen A."/>
            <person name="He G."/>
            <person name="Yan M."/>
            <person name="Ng V."/>
            <person name="Cullen D."/>
            <person name="Martin F."/>
            <person name="Rosso M.-N."/>
            <person name="Henrissat B."/>
            <person name="Hibbett D."/>
            <person name="Martinez A.T."/>
            <person name="Grigoriev I.V."/>
        </authorList>
    </citation>
    <scope>NUCLEOTIDE SEQUENCE</scope>
    <source>
        <strain evidence="2">ATCC 90797</strain>
    </source>
</reference>
<dbReference type="Proteomes" id="UP000807025">
    <property type="component" value="Unassembled WGS sequence"/>
</dbReference>
<evidence type="ECO:0000313" key="2">
    <source>
        <dbReference type="EMBL" id="KAF9490405.1"/>
    </source>
</evidence>
<dbReference type="Gene3D" id="3.30.710.10">
    <property type="entry name" value="Potassium Channel Kv1.1, Chain A"/>
    <property type="match status" value="1"/>
</dbReference>
<proteinExistence type="predicted"/>